<dbReference type="PROSITE" id="PS50262">
    <property type="entry name" value="G_PROTEIN_RECEP_F1_2"/>
    <property type="match status" value="1"/>
</dbReference>
<dbReference type="Proteomes" id="UP000749559">
    <property type="component" value="Unassembled WGS sequence"/>
</dbReference>
<accession>A0A8J1XTZ1</accession>
<name>A0A8J1XTZ1_OWEFU</name>
<keyword evidence="3 9" id="KW-0812">Transmembrane</keyword>
<evidence type="ECO:0000256" key="5">
    <source>
        <dbReference type="ARBA" id="ARBA00023040"/>
    </source>
</evidence>
<evidence type="ECO:0000256" key="9">
    <source>
        <dbReference type="RuleBase" id="RU000688"/>
    </source>
</evidence>
<proteinExistence type="inferred from homology"/>
<keyword evidence="8 9" id="KW-0807">Transducer</keyword>
<dbReference type="PANTHER" id="PTHR24248">
    <property type="entry name" value="ADRENERGIC RECEPTOR-RELATED G-PROTEIN COUPLED RECEPTOR"/>
    <property type="match status" value="1"/>
</dbReference>
<evidence type="ECO:0000256" key="2">
    <source>
        <dbReference type="ARBA" id="ARBA00022475"/>
    </source>
</evidence>
<organism evidence="10 11">
    <name type="scientific">Owenia fusiformis</name>
    <name type="common">Polychaete worm</name>
    <dbReference type="NCBI Taxonomy" id="6347"/>
    <lineage>
        <taxon>Eukaryota</taxon>
        <taxon>Metazoa</taxon>
        <taxon>Spiralia</taxon>
        <taxon>Lophotrochozoa</taxon>
        <taxon>Annelida</taxon>
        <taxon>Polychaeta</taxon>
        <taxon>Sedentaria</taxon>
        <taxon>Canalipalpata</taxon>
        <taxon>Sabellida</taxon>
        <taxon>Oweniida</taxon>
        <taxon>Oweniidae</taxon>
        <taxon>Owenia</taxon>
    </lineage>
</organism>
<dbReference type="OrthoDB" id="10071887at2759"/>
<dbReference type="GO" id="GO:0005886">
    <property type="term" value="C:plasma membrane"/>
    <property type="evidence" value="ECO:0007669"/>
    <property type="project" value="UniProtKB-SubCell"/>
</dbReference>
<evidence type="ECO:0000256" key="4">
    <source>
        <dbReference type="ARBA" id="ARBA00022989"/>
    </source>
</evidence>
<dbReference type="AlphaFoldDB" id="A0A8J1XTZ1"/>
<evidence type="ECO:0000313" key="10">
    <source>
        <dbReference type="EMBL" id="CAH1786652.1"/>
    </source>
</evidence>
<evidence type="ECO:0000256" key="8">
    <source>
        <dbReference type="ARBA" id="ARBA00023224"/>
    </source>
</evidence>
<evidence type="ECO:0000256" key="7">
    <source>
        <dbReference type="ARBA" id="ARBA00023170"/>
    </source>
</evidence>
<comment type="caution">
    <text evidence="10">The sequence shown here is derived from an EMBL/GenBank/DDBJ whole genome shotgun (WGS) entry which is preliminary data.</text>
</comment>
<protein>
    <submittedName>
        <fullName evidence="10">Uncharacterized protein</fullName>
    </submittedName>
</protein>
<dbReference type="PRINTS" id="PR00237">
    <property type="entry name" value="GPCRRHODOPSN"/>
</dbReference>
<dbReference type="SMART" id="SM01381">
    <property type="entry name" value="7TM_GPCR_Srsx"/>
    <property type="match status" value="1"/>
</dbReference>
<keyword evidence="6" id="KW-0472">Membrane</keyword>
<keyword evidence="4" id="KW-1133">Transmembrane helix</keyword>
<dbReference type="GO" id="GO:0045202">
    <property type="term" value="C:synapse"/>
    <property type="evidence" value="ECO:0007669"/>
    <property type="project" value="GOC"/>
</dbReference>
<dbReference type="SUPFAM" id="SSF81321">
    <property type="entry name" value="Family A G protein-coupled receptor-like"/>
    <property type="match status" value="1"/>
</dbReference>
<keyword evidence="2" id="KW-1003">Cell membrane</keyword>
<evidence type="ECO:0000313" key="11">
    <source>
        <dbReference type="Proteomes" id="UP000749559"/>
    </source>
</evidence>
<keyword evidence="5 9" id="KW-0297">G-protein coupled receptor</keyword>
<dbReference type="InterPro" id="IPR000995">
    <property type="entry name" value="Musac_Ach_rcpt"/>
</dbReference>
<keyword evidence="11" id="KW-1185">Reference proteome</keyword>
<sequence length="429" mass="48633">MFFVHINETNTTIPVDMERTNSTFNPLVSTNETTTNKTEHVYVPAQLGVDQIILAVFLSLVTLVTIIGNICVLIAVAIDKKLRTPFNCFIVNLAITDVTIAVTAMSFYIIDTVLGWWPFGEVVCGLWILFDFAMTFASVFTLVAISVDRYWSVSWTLHYKRNHTRKKVVTVLSLIWVSVVVVWVPPFISDRIHFSQPNICIWEPSQHKEYVIFVDIVGHYFPCLLMLFCYCKVFVFMRKHRKIAGKTFANAATSQIMSTQASGEGTSRTVHSTSSKDLKVPNVDLKVSAERVDKLMPPVGELARGPNDIATNPIDSAGDITANPVGQANYVGNVPRSGTSVGLSRKEERRIFVTLTYIIFSYLVCWLPFYIVFDISFAKPELIPGWLYTFMFWMTYFNSTLNPFLYAYSSKQFKSTFKKILACKLKKIN</sequence>
<evidence type="ECO:0000256" key="3">
    <source>
        <dbReference type="ARBA" id="ARBA00022692"/>
    </source>
</evidence>
<gene>
    <name evidence="10" type="ORF">OFUS_LOCUS12506</name>
</gene>
<comment type="similarity">
    <text evidence="9">Belongs to the G-protein coupled receptor 1 family.</text>
</comment>
<keyword evidence="7 9" id="KW-0675">Receptor</keyword>
<evidence type="ECO:0000256" key="6">
    <source>
        <dbReference type="ARBA" id="ARBA00023136"/>
    </source>
</evidence>
<dbReference type="PROSITE" id="PS00237">
    <property type="entry name" value="G_PROTEIN_RECEP_F1_1"/>
    <property type="match status" value="1"/>
</dbReference>
<comment type="subcellular location">
    <subcellularLocation>
        <location evidence="1">Cell membrane</location>
        <topology evidence="1">Multi-pass membrane protein</topology>
    </subcellularLocation>
</comment>
<dbReference type="GO" id="GO:0016907">
    <property type="term" value="F:G protein-coupled acetylcholine receptor activity"/>
    <property type="evidence" value="ECO:0007669"/>
    <property type="project" value="InterPro"/>
</dbReference>
<evidence type="ECO:0000256" key="1">
    <source>
        <dbReference type="ARBA" id="ARBA00004651"/>
    </source>
</evidence>
<dbReference type="InterPro" id="IPR000276">
    <property type="entry name" value="GPCR_Rhodpsn"/>
</dbReference>
<dbReference type="CDD" id="cd14967">
    <property type="entry name" value="7tmA_amine_R-like"/>
    <property type="match status" value="1"/>
</dbReference>
<dbReference type="Gene3D" id="1.20.1070.10">
    <property type="entry name" value="Rhodopsin 7-helix transmembrane proteins"/>
    <property type="match status" value="1"/>
</dbReference>
<dbReference type="Pfam" id="PF00001">
    <property type="entry name" value="7tm_1"/>
    <property type="match status" value="1"/>
</dbReference>
<dbReference type="PRINTS" id="PR00243">
    <property type="entry name" value="MUSCARINICR"/>
</dbReference>
<dbReference type="EMBL" id="CAIIXF020000006">
    <property type="protein sequence ID" value="CAH1786652.1"/>
    <property type="molecule type" value="Genomic_DNA"/>
</dbReference>
<reference evidence="10" key="1">
    <citation type="submission" date="2022-03" db="EMBL/GenBank/DDBJ databases">
        <authorList>
            <person name="Martin C."/>
        </authorList>
    </citation>
    <scope>NUCLEOTIDE SEQUENCE</scope>
</reference>
<dbReference type="InterPro" id="IPR017452">
    <property type="entry name" value="GPCR_Rhodpsn_7TM"/>
</dbReference>